<gene>
    <name evidence="2" type="ORF">ZRA01_26470</name>
</gene>
<dbReference type="Pfam" id="PF13456">
    <property type="entry name" value="RVT_3"/>
    <property type="match status" value="1"/>
</dbReference>
<dbReference type="Proteomes" id="UP000318422">
    <property type="component" value="Unassembled WGS sequence"/>
</dbReference>
<dbReference type="InterPro" id="IPR053151">
    <property type="entry name" value="RNase_H-like"/>
</dbReference>
<dbReference type="PANTHER" id="PTHR47723:SF4">
    <property type="entry name" value="PENTATRICOPEPTIDE REPEAT-CONTAINING-LIKE PROTEIN"/>
    <property type="match status" value="1"/>
</dbReference>
<feature type="domain" description="RNase H type-1" evidence="1">
    <location>
        <begin position="12"/>
        <end position="150"/>
    </location>
</feature>
<dbReference type="SUPFAM" id="SSF53098">
    <property type="entry name" value="Ribonuclease H-like"/>
    <property type="match status" value="1"/>
</dbReference>
<sequence length="161" mass="17491">MTATAIPPQITPPAEWQLWFDGSAQPNPGRLGLGAVLVGPLGQRQDYSAQAPGHGCNNEAELLALGKALELARQAGARHLVLRGDSDFAVRHLRGEAVTQVARLKVLIAAIRAQLDGFASARLEWVPRHRNPDADRLSRAALGLPDKPAEWPGIKRRRKRP</sequence>
<comment type="caution">
    <text evidence="2">The sequence shown here is derived from an EMBL/GenBank/DDBJ whole genome shotgun (WGS) entry which is preliminary data.</text>
</comment>
<dbReference type="InterPro" id="IPR002156">
    <property type="entry name" value="RNaseH_domain"/>
</dbReference>
<keyword evidence="3" id="KW-1185">Reference proteome</keyword>
<dbReference type="InterPro" id="IPR036397">
    <property type="entry name" value="RNaseH_sf"/>
</dbReference>
<evidence type="ECO:0000259" key="1">
    <source>
        <dbReference type="PROSITE" id="PS50879"/>
    </source>
</evidence>
<accession>A0A4Y4CYI9</accession>
<dbReference type="OrthoDB" id="8563755at2"/>
<dbReference type="GO" id="GO:0003676">
    <property type="term" value="F:nucleic acid binding"/>
    <property type="evidence" value="ECO:0007669"/>
    <property type="project" value="InterPro"/>
</dbReference>
<protein>
    <recommendedName>
        <fullName evidence="1">RNase H type-1 domain-containing protein</fullName>
    </recommendedName>
</protein>
<dbReference type="PROSITE" id="PS50879">
    <property type="entry name" value="RNASE_H_1"/>
    <property type="match status" value="1"/>
</dbReference>
<dbReference type="AlphaFoldDB" id="A0A4Y4CYI9"/>
<dbReference type="PANTHER" id="PTHR47723">
    <property type="entry name" value="OS05G0353850 PROTEIN"/>
    <property type="match status" value="1"/>
</dbReference>
<evidence type="ECO:0000313" key="2">
    <source>
        <dbReference type="EMBL" id="GEC96574.1"/>
    </source>
</evidence>
<dbReference type="EMBL" id="BJNV01000047">
    <property type="protein sequence ID" value="GEC96574.1"/>
    <property type="molecule type" value="Genomic_DNA"/>
</dbReference>
<dbReference type="GO" id="GO:0004523">
    <property type="term" value="F:RNA-DNA hybrid ribonuclease activity"/>
    <property type="evidence" value="ECO:0007669"/>
    <property type="project" value="InterPro"/>
</dbReference>
<proteinExistence type="predicted"/>
<dbReference type="Gene3D" id="3.30.420.10">
    <property type="entry name" value="Ribonuclease H-like superfamily/Ribonuclease H"/>
    <property type="match status" value="1"/>
</dbReference>
<name>A0A4Y4CYI9_ZOORA</name>
<reference evidence="2 3" key="1">
    <citation type="submission" date="2019-06" db="EMBL/GenBank/DDBJ databases">
        <title>Whole genome shotgun sequence of Zoogloea ramigera NBRC 15342.</title>
        <authorList>
            <person name="Hosoyama A."/>
            <person name="Uohara A."/>
            <person name="Ohji S."/>
            <person name="Ichikawa N."/>
        </authorList>
    </citation>
    <scope>NUCLEOTIDE SEQUENCE [LARGE SCALE GENOMIC DNA]</scope>
    <source>
        <strain evidence="2 3">NBRC 15342</strain>
    </source>
</reference>
<evidence type="ECO:0000313" key="3">
    <source>
        <dbReference type="Proteomes" id="UP000318422"/>
    </source>
</evidence>
<organism evidence="2 3">
    <name type="scientific">Zoogloea ramigera</name>
    <dbReference type="NCBI Taxonomy" id="350"/>
    <lineage>
        <taxon>Bacteria</taxon>
        <taxon>Pseudomonadati</taxon>
        <taxon>Pseudomonadota</taxon>
        <taxon>Betaproteobacteria</taxon>
        <taxon>Rhodocyclales</taxon>
        <taxon>Zoogloeaceae</taxon>
        <taxon>Zoogloea</taxon>
    </lineage>
</organism>
<dbReference type="CDD" id="cd09279">
    <property type="entry name" value="RNase_HI_like"/>
    <property type="match status" value="1"/>
</dbReference>
<dbReference type="RefSeq" id="WP_141353003.1">
    <property type="nucleotide sequence ID" value="NZ_BJNV01000047.1"/>
</dbReference>
<dbReference type="InterPro" id="IPR012337">
    <property type="entry name" value="RNaseH-like_sf"/>
</dbReference>